<gene>
    <name evidence="1" type="ORF">H9J30_09870</name>
</gene>
<dbReference type="PANTHER" id="PTHR48100">
    <property type="entry name" value="BROAD-SPECIFICITY PHOSPHATASE YOR283W-RELATED"/>
    <property type="match status" value="1"/>
</dbReference>
<dbReference type="PANTHER" id="PTHR48100:SF1">
    <property type="entry name" value="HISTIDINE PHOSPHATASE FAMILY PROTEIN-RELATED"/>
    <property type="match status" value="1"/>
</dbReference>
<dbReference type="Pfam" id="PF00300">
    <property type="entry name" value="His_Phos_1"/>
    <property type="match status" value="1"/>
</dbReference>
<dbReference type="CDD" id="cd07067">
    <property type="entry name" value="HP_PGM_like"/>
    <property type="match status" value="1"/>
</dbReference>
<name>A0ABS9QV41_9GAMM</name>
<accession>A0ABS9QV41</accession>
<evidence type="ECO:0000313" key="2">
    <source>
        <dbReference type="Proteomes" id="UP000829384"/>
    </source>
</evidence>
<dbReference type="SMART" id="SM00855">
    <property type="entry name" value="PGAM"/>
    <property type="match status" value="1"/>
</dbReference>
<proteinExistence type="predicted"/>
<keyword evidence="2" id="KW-1185">Reference proteome</keyword>
<dbReference type="InterPro" id="IPR013078">
    <property type="entry name" value="His_Pase_superF_clade-1"/>
</dbReference>
<comment type="caution">
    <text evidence="1">The sequence shown here is derived from an EMBL/GenBank/DDBJ whole genome shotgun (WGS) entry which is preliminary data.</text>
</comment>
<dbReference type="Gene3D" id="3.40.50.1240">
    <property type="entry name" value="Phosphoglycerate mutase-like"/>
    <property type="match status" value="1"/>
</dbReference>
<dbReference type="SUPFAM" id="SSF53254">
    <property type="entry name" value="Phosphoglycerate mutase-like"/>
    <property type="match status" value="1"/>
</dbReference>
<dbReference type="Proteomes" id="UP000829384">
    <property type="component" value="Unassembled WGS sequence"/>
</dbReference>
<dbReference type="EMBL" id="JACSDI010000005">
    <property type="protein sequence ID" value="MCG9964220.1"/>
    <property type="molecule type" value="Genomic_DNA"/>
</dbReference>
<evidence type="ECO:0000313" key="1">
    <source>
        <dbReference type="EMBL" id="MCG9964220.1"/>
    </source>
</evidence>
<dbReference type="InterPro" id="IPR029033">
    <property type="entry name" value="His_PPase_superfam"/>
</dbReference>
<reference evidence="1 2" key="1">
    <citation type="submission" date="2020-08" db="EMBL/GenBank/DDBJ databases">
        <title>Whole genome sequence of Shewanella sp strain PS-2.</title>
        <authorList>
            <person name="Das S.K."/>
        </authorList>
    </citation>
    <scope>NUCLEOTIDE SEQUENCE [LARGE SCALE GENOMIC DNA]</scope>
    <source>
        <strain evidence="1 2">PS-2</strain>
    </source>
</reference>
<sequence>MKQVRLLLLRHGECEGGAILRGRVDVPLSDKGWRQMSAAVEAHATVCHGIYSSTSRRGAEFAKVLALEPHSRLSESSHLAAPTPSPLEVNLLEDLQEMDFGDWDGRVLDELYQQDGERMAAYWQDPWAVSPPNGETMASFEARIDGAIEQILNKEFALLALDDEQAHGERNANAPTANIWVLTHGGVIRHLMARALGAVRTVGFYSQLTLPVAAVVTINVLEDKHGTRYWRLDWPSGHGD</sequence>
<organism evidence="1 2">
    <name type="scientific">Shewanella cutis</name>
    <dbReference type="NCBI Taxonomy" id="2766780"/>
    <lineage>
        <taxon>Bacteria</taxon>
        <taxon>Pseudomonadati</taxon>
        <taxon>Pseudomonadota</taxon>
        <taxon>Gammaproteobacteria</taxon>
        <taxon>Alteromonadales</taxon>
        <taxon>Shewanellaceae</taxon>
        <taxon>Shewanella</taxon>
    </lineage>
</organism>
<dbReference type="RefSeq" id="WP_240130881.1">
    <property type="nucleotide sequence ID" value="NZ_JACSDI010000005.1"/>
</dbReference>
<protein>
    <submittedName>
        <fullName evidence="1">Histidine phosphatase family protein</fullName>
    </submittedName>
</protein>
<dbReference type="InterPro" id="IPR050275">
    <property type="entry name" value="PGM_Phosphatase"/>
</dbReference>